<feature type="transmembrane region" description="Helical" evidence="10">
    <location>
        <begin position="823"/>
        <end position="845"/>
    </location>
</feature>
<dbReference type="GO" id="GO:0016887">
    <property type="term" value="F:ATP hydrolysis activity"/>
    <property type="evidence" value="ECO:0007669"/>
    <property type="project" value="InterPro"/>
</dbReference>
<dbReference type="InterPro" id="IPR008250">
    <property type="entry name" value="ATPase_P-typ_transduc_dom_A_sf"/>
</dbReference>
<organism evidence="12 13">
    <name type="scientific">Urbifossiella limnaea</name>
    <dbReference type="NCBI Taxonomy" id="2528023"/>
    <lineage>
        <taxon>Bacteria</taxon>
        <taxon>Pseudomonadati</taxon>
        <taxon>Planctomycetota</taxon>
        <taxon>Planctomycetia</taxon>
        <taxon>Gemmatales</taxon>
        <taxon>Gemmataceae</taxon>
        <taxon>Urbifossiella</taxon>
    </lineage>
</organism>
<dbReference type="InterPro" id="IPR001757">
    <property type="entry name" value="P_typ_ATPase"/>
</dbReference>
<reference evidence="12 13" key="1">
    <citation type="submission" date="2019-02" db="EMBL/GenBank/DDBJ databases">
        <title>Deep-cultivation of Planctomycetes and their phenomic and genomic characterization uncovers novel biology.</title>
        <authorList>
            <person name="Wiegand S."/>
            <person name="Jogler M."/>
            <person name="Boedeker C."/>
            <person name="Pinto D."/>
            <person name="Vollmers J."/>
            <person name="Rivas-Marin E."/>
            <person name="Kohn T."/>
            <person name="Peeters S.H."/>
            <person name="Heuer A."/>
            <person name="Rast P."/>
            <person name="Oberbeckmann S."/>
            <person name="Bunk B."/>
            <person name="Jeske O."/>
            <person name="Meyerdierks A."/>
            <person name="Storesund J.E."/>
            <person name="Kallscheuer N."/>
            <person name="Luecker S."/>
            <person name="Lage O.M."/>
            <person name="Pohl T."/>
            <person name="Merkel B.J."/>
            <person name="Hornburger P."/>
            <person name="Mueller R.-W."/>
            <person name="Bruemmer F."/>
            <person name="Labrenz M."/>
            <person name="Spormann A.M."/>
            <person name="Op den Camp H."/>
            <person name="Overmann J."/>
            <person name="Amann R."/>
            <person name="Jetten M.S.M."/>
            <person name="Mascher T."/>
            <person name="Medema M.H."/>
            <person name="Devos D.P."/>
            <person name="Kaster A.-K."/>
            <person name="Ovreas L."/>
            <person name="Rohde M."/>
            <person name="Galperin M.Y."/>
            <person name="Jogler C."/>
        </authorList>
    </citation>
    <scope>NUCLEOTIDE SEQUENCE [LARGE SCALE GENOMIC DNA]</scope>
    <source>
        <strain evidence="12 13">ETA_A1</strain>
    </source>
</reference>
<dbReference type="RefSeq" id="WP_145244285.1">
    <property type="nucleotide sequence ID" value="NZ_CP036273.1"/>
</dbReference>
<evidence type="ECO:0000313" key="13">
    <source>
        <dbReference type="Proteomes" id="UP000319576"/>
    </source>
</evidence>
<dbReference type="GO" id="GO:0005507">
    <property type="term" value="F:copper ion binding"/>
    <property type="evidence" value="ECO:0007669"/>
    <property type="project" value="TreeGrafter"/>
</dbReference>
<evidence type="ECO:0000256" key="1">
    <source>
        <dbReference type="ARBA" id="ARBA00004127"/>
    </source>
</evidence>
<dbReference type="Gene3D" id="3.40.1110.10">
    <property type="entry name" value="Calcium-transporting ATPase, cytoplasmic domain N"/>
    <property type="match status" value="1"/>
</dbReference>
<evidence type="ECO:0000256" key="5">
    <source>
        <dbReference type="ARBA" id="ARBA00022741"/>
    </source>
</evidence>
<evidence type="ECO:0000256" key="3">
    <source>
        <dbReference type="ARBA" id="ARBA00022692"/>
    </source>
</evidence>
<keyword evidence="4 10" id="KW-0479">Metal-binding</keyword>
<dbReference type="GO" id="GO:0043682">
    <property type="term" value="F:P-type divalent copper transporter activity"/>
    <property type="evidence" value="ECO:0007669"/>
    <property type="project" value="TreeGrafter"/>
</dbReference>
<dbReference type="GO" id="GO:0005524">
    <property type="term" value="F:ATP binding"/>
    <property type="evidence" value="ECO:0007669"/>
    <property type="project" value="UniProtKB-UniRule"/>
</dbReference>
<dbReference type="SUPFAM" id="SSF56784">
    <property type="entry name" value="HAD-like"/>
    <property type="match status" value="1"/>
</dbReference>
<keyword evidence="7" id="KW-1278">Translocase</keyword>
<evidence type="ECO:0000256" key="10">
    <source>
        <dbReference type="RuleBase" id="RU362081"/>
    </source>
</evidence>
<proteinExistence type="inferred from homology"/>
<evidence type="ECO:0000256" key="8">
    <source>
        <dbReference type="ARBA" id="ARBA00022989"/>
    </source>
</evidence>
<feature type="transmembrane region" description="Helical" evidence="10">
    <location>
        <begin position="725"/>
        <end position="746"/>
    </location>
</feature>
<dbReference type="InterPro" id="IPR036412">
    <property type="entry name" value="HAD-like_sf"/>
</dbReference>
<keyword evidence="13" id="KW-1185">Reference proteome</keyword>
<feature type="transmembrane region" description="Helical" evidence="10">
    <location>
        <begin position="89"/>
        <end position="109"/>
    </location>
</feature>
<feature type="transmembrane region" description="Helical" evidence="10">
    <location>
        <begin position="695"/>
        <end position="719"/>
    </location>
</feature>
<keyword evidence="9 10" id="KW-0472">Membrane</keyword>
<feature type="transmembrane region" description="Helical" evidence="10">
    <location>
        <begin position="641"/>
        <end position="660"/>
    </location>
</feature>
<dbReference type="Gene3D" id="2.70.150.10">
    <property type="entry name" value="Calcium-transporting ATPase, cytoplasmic transduction domain A"/>
    <property type="match status" value="1"/>
</dbReference>
<dbReference type="GO" id="GO:0005886">
    <property type="term" value="C:plasma membrane"/>
    <property type="evidence" value="ECO:0007669"/>
    <property type="project" value="UniProtKB-SubCell"/>
</dbReference>
<dbReference type="PRINTS" id="PR00119">
    <property type="entry name" value="CATATPASE"/>
</dbReference>
<evidence type="ECO:0000256" key="7">
    <source>
        <dbReference type="ARBA" id="ARBA00022967"/>
    </source>
</evidence>
<feature type="transmembrane region" description="Helical" evidence="10">
    <location>
        <begin position="335"/>
        <end position="359"/>
    </location>
</feature>
<comment type="similarity">
    <text evidence="2 10">Belongs to the cation transport ATPase (P-type) (TC 3.A.3) family. Type IB subfamily.</text>
</comment>
<dbReference type="NCBIfam" id="TIGR01494">
    <property type="entry name" value="ATPase_P-type"/>
    <property type="match status" value="2"/>
</dbReference>
<feature type="transmembrane region" description="Helical" evidence="10">
    <location>
        <begin position="147"/>
        <end position="164"/>
    </location>
</feature>
<dbReference type="EMBL" id="CP036273">
    <property type="protein sequence ID" value="QDU24091.1"/>
    <property type="molecule type" value="Genomic_DNA"/>
</dbReference>
<dbReference type="KEGG" id="uli:ETAA1_61040"/>
<keyword evidence="10" id="KW-1003">Cell membrane</keyword>
<evidence type="ECO:0000313" key="12">
    <source>
        <dbReference type="EMBL" id="QDU24091.1"/>
    </source>
</evidence>
<dbReference type="OrthoDB" id="244959at2"/>
<dbReference type="InterPro" id="IPR023214">
    <property type="entry name" value="HAD_sf"/>
</dbReference>
<feature type="transmembrane region" description="Helical" evidence="10">
    <location>
        <begin position="301"/>
        <end position="323"/>
    </location>
</feature>
<feature type="transmembrane region" description="Helical" evidence="10">
    <location>
        <begin position="851"/>
        <end position="877"/>
    </location>
</feature>
<dbReference type="PANTHER" id="PTHR43520">
    <property type="entry name" value="ATP7, ISOFORM B"/>
    <property type="match status" value="1"/>
</dbReference>
<comment type="subcellular location">
    <subcellularLocation>
        <location evidence="10">Cell membrane</location>
    </subcellularLocation>
    <subcellularLocation>
        <location evidence="1">Endomembrane system</location>
        <topology evidence="1">Multi-pass membrane protein</topology>
    </subcellularLocation>
</comment>
<dbReference type="GO" id="GO:0055070">
    <property type="term" value="P:copper ion homeostasis"/>
    <property type="evidence" value="ECO:0007669"/>
    <property type="project" value="TreeGrafter"/>
</dbReference>
<dbReference type="PROSITE" id="PS00154">
    <property type="entry name" value="ATPASE_E1_E2"/>
    <property type="match status" value="1"/>
</dbReference>
<dbReference type="PANTHER" id="PTHR43520:SF8">
    <property type="entry name" value="P-TYPE CU(+) TRANSPORTER"/>
    <property type="match status" value="1"/>
</dbReference>
<keyword evidence="8 10" id="KW-1133">Transmembrane helix</keyword>
<dbReference type="InterPro" id="IPR023298">
    <property type="entry name" value="ATPase_P-typ_TM_dom_sf"/>
</dbReference>
<keyword evidence="6 10" id="KW-0067">ATP-binding</keyword>
<dbReference type="Pfam" id="PF00122">
    <property type="entry name" value="E1-E2_ATPase"/>
    <property type="match status" value="1"/>
</dbReference>
<protein>
    <submittedName>
        <fullName evidence="12">Copper-exporting P-type ATPase A</fullName>
    </submittedName>
</protein>
<dbReference type="InterPro" id="IPR018303">
    <property type="entry name" value="ATPase_P-typ_P_site"/>
</dbReference>
<evidence type="ECO:0000256" key="4">
    <source>
        <dbReference type="ARBA" id="ARBA00022723"/>
    </source>
</evidence>
<feature type="transmembrane region" description="Helical" evidence="10">
    <location>
        <begin position="666"/>
        <end position="683"/>
    </location>
</feature>
<sequence>MSHCSHCGGPVGGSGLAGRPWPGRAAAAYCCYGCLSLGEADRQRDAAPRPGMALGMRLAAALLVVGQSMIFGLALNLHDDVPADVRRVVQSLMLGATAVVFALLGGPLVRAAWAELRHGRVTLEALFVVTGLGATAASVQAHVTGRGAVYFEVVSILLVVWTLGKLVGARARAAALAGAHAWAGQLATARVVDAAGRSRAVPAADVLPGDVVEVSPGETVPVDGVVVAGVGYVSEAPVSGEPFAVVRRPGDRVLAGVASHDATFRVEATAAGTARQVDRLLAAVAAARDIPLSLQHRADRLSAAFVPLVVAVAALTFGYWAVLTPLGWEAALFRAMSVLLVACPCVLGLATPVVVWTVLGRLAERGLVVRSGDAVERLAAVDVVLLDKTGTLTDEQFSLVDVETACAGEARAELLGWVAAVEERSKHPVAAAFARLPQAEVRVERLTAVPGCGVEADVVANGVARTLRVGRPGWVAGEGGEGLRPTWLTPHDESQFHHRVAVSVDGELAAVAVVAERLRDSAADALAAFDRLALPVEVLTGDTAARAAALGLPAAHGGLLPADKLARINTLAAAGRRPLMVGDGINDAAALAAAHAGVALASGTDLAVAAADATLYHGDLRVLPWAVELCRAGVRAVRRGLAAAVAYNAVGVALAAAGLLHPVAAVLLMVLSSVTMVVFAGRVGVRPDCGGNREVVCGVGRGVVHGAAVALQGLLFALLTGATPAVAGATVAAAVVLGGLLAAWWVRRPALAHGADMAFGMLTVGNLGMLAGWFADAGFAPLACARCCTGAEPGMWFGMLVAANAAMLWLGRRPLPGGDHAAAMFGGGNVGMLVGMAAGGRLAAAAEVTPLAGAVAVALAGMTVGMVGGMLAGTWLAERLVGAARRHAASR</sequence>
<feature type="domain" description="P-type ATPase A" evidence="11">
    <location>
        <begin position="188"/>
        <end position="284"/>
    </location>
</feature>
<keyword evidence="5 10" id="KW-0547">Nucleotide-binding</keyword>
<dbReference type="Gene3D" id="3.40.50.1000">
    <property type="entry name" value="HAD superfamily/HAD-like"/>
    <property type="match status" value="1"/>
</dbReference>
<dbReference type="GO" id="GO:0012505">
    <property type="term" value="C:endomembrane system"/>
    <property type="evidence" value="ECO:0007669"/>
    <property type="project" value="UniProtKB-SubCell"/>
</dbReference>
<dbReference type="Proteomes" id="UP000319576">
    <property type="component" value="Chromosome"/>
</dbReference>
<evidence type="ECO:0000259" key="11">
    <source>
        <dbReference type="Pfam" id="PF00122"/>
    </source>
</evidence>
<evidence type="ECO:0000256" key="6">
    <source>
        <dbReference type="ARBA" id="ARBA00022840"/>
    </source>
</evidence>
<dbReference type="InterPro" id="IPR023299">
    <property type="entry name" value="ATPase_P-typ_cyto_dom_N"/>
</dbReference>
<dbReference type="InterPro" id="IPR027256">
    <property type="entry name" value="P-typ_ATPase_IB"/>
</dbReference>
<dbReference type="NCBIfam" id="TIGR01525">
    <property type="entry name" value="ATPase-IB_hvy"/>
    <property type="match status" value="1"/>
</dbReference>
<name>A0A517Y2X8_9BACT</name>
<feature type="transmembrane region" description="Helical" evidence="10">
    <location>
        <begin position="758"/>
        <end position="775"/>
    </location>
</feature>
<dbReference type="SUPFAM" id="SSF81653">
    <property type="entry name" value="Calcium ATPase, transduction domain A"/>
    <property type="match status" value="1"/>
</dbReference>
<dbReference type="InterPro" id="IPR059000">
    <property type="entry name" value="ATPase_P-type_domA"/>
</dbReference>
<evidence type="ECO:0000256" key="2">
    <source>
        <dbReference type="ARBA" id="ARBA00006024"/>
    </source>
</evidence>
<gene>
    <name evidence="12" type="primary">copA</name>
    <name evidence="12" type="ORF">ETAA1_61040</name>
</gene>
<evidence type="ECO:0000256" key="9">
    <source>
        <dbReference type="ARBA" id="ARBA00023136"/>
    </source>
</evidence>
<accession>A0A517Y2X8</accession>
<dbReference type="Pfam" id="PF00702">
    <property type="entry name" value="Hydrolase"/>
    <property type="match status" value="1"/>
</dbReference>
<dbReference type="AlphaFoldDB" id="A0A517Y2X8"/>
<keyword evidence="3 10" id="KW-0812">Transmembrane</keyword>
<feature type="transmembrane region" description="Helical" evidence="10">
    <location>
        <begin position="795"/>
        <end position="811"/>
    </location>
</feature>
<feature type="transmembrane region" description="Helical" evidence="10">
    <location>
        <begin position="58"/>
        <end position="77"/>
    </location>
</feature>
<feature type="transmembrane region" description="Helical" evidence="10">
    <location>
        <begin position="121"/>
        <end position="141"/>
    </location>
</feature>
<dbReference type="SUPFAM" id="SSF81665">
    <property type="entry name" value="Calcium ATPase, transmembrane domain M"/>
    <property type="match status" value="1"/>
</dbReference>